<dbReference type="OrthoDB" id="10044916at2759"/>
<sequence>MSEHTYSSKNDQDTSLGQVDFSLEITKSIDNQNIKPSDISIYTDHHYLVDNSNYKNQISNDDNPPDNSQNGAFSKNINTSVNSTNTAKQVTNTDDQFQPDDLTIDDNFDAFILDNFIPFSGKQNVIQWLNETEDNFNRLRIGRQLRFKTISLLVKDEAKRKYLTNRKEIQSFDDFYTFLLSQFDTSNNSICPCKPNKKTTNNSSNLPRSYHMKLADEPISNTSDSINLTRQTPVF</sequence>
<dbReference type="Proteomes" id="UP000740883">
    <property type="component" value="Unassembled WGS sequence"/>
</dbReference>
<name>A0A9P6GW03_9MICR</name>
<organism evidence="2 3">
    <name type="scientific">Nosema granulosis</name>
    <dbReference type="NCBI Taxonomy" id="83296"/>
    <lineage>
        <taxon>Eukaryota</taxon>
        <taxon>Fungi</taxon>
        <taxon>Fungi incertae sedis</taxon>
        <taxon>Microsporidia</taxon>
        <taxon>Nosematidae</taxon>
        <taxon>Nosema</taxon>
    </lineage>
</organism>
<evidence type="ECO:0000256" key="1">
    <source>
        <dbReference type="SAM" id="MobiDB-lite"/>
    </source>
</evidence>
<feature type="region of interest" description="Disordered" evidence="1">
    <location>
        <begin position="53"/>
        <end position="79"/>
    </location>
</feature>
<keyword evidence="3" id="KW-1185">Reference proteome</keyword>
<protein>
    <submittedName>
        <fullName evidence="2">Uncharacterized protein</fullName>
    </submittedName>
</protein>
<evidence type="ECO:0000313" key="3">
    <source>
        <dbReference type="Proteomes" id="UP000740883"/>
    </source>
</evidence>
<feature type="compositionally biased region" description="Low complexity" evidence="1">
    <location>
        <begin position="56"/>
        <end position="70"/>
    </location>
</feature>
<feature type="non-terminal residue" evidence="2">
    <location>
        <position position="235"/>
    </location>
</feature>
<dbReference type="AlphaFoldDB" id="A0A9P6GW03"/>
<proteinExistence type="predicted"/>
<evidence type="ECO:0000313" key="2">
    <source>
        <dbReference type="EMBL" id="KAF9754379.1"/>
    </source>
</evidence>
<reference evidence="2 3" key="1">
    <citation type="journal article" date="2020" name="Genome Biol. Evol.">
        <title>Comparative genomics of strictly vertically transmitted, feminizing microsporidia endosymbionts of amphipod crustaceans.</title>
        <authorList>
            <person name="Cormier A."/>
            <person name="Chebbi M.A."/>
            <person name="Giraud I."/>
            <person name="Wattier R."/>
            <person name="Teixeira M."/>
            <person name="Gilbert C."/>
            <person name="Rigaud T."/>
            <person name="Cordaux R."/>
        </authorList>
    </citation>
    <scope>NUCLEOTIDE SEQUENCE [LARGE SCALE GENOMIC DNA]</scope>
    <source>
        <strain evidence="2 3">Ou3-Ou53</strain>
    </source>
</reference>
<comment type="caution">
    <text evidence="2">The sequence shown here is derived from an EMBL/GenBank/DDBJ whole genome shotgun (WGS) entry which is preliminary data.</text>
</comment>
<accession>A0A9P6GW03</accession>
<dbReference type="EMBL" id="SBJO01000851">
    <property type="protein sequence ID" value="KAF9754379.1"/>
    <property type="molecule type" value="Genomic_DNA"/>
</dbReference>
<gene>
    <name evidence="2" type="ORF">NGRA_3337</name>
</gene>